<dbReference type="InterPro" id="IPR025300">
    <property type="entry name" value="BetaGal_jelly_roll_dom"/>
</dbReference>
<evidence type="ECO:0000256" key="1">
    <source>
        <dbReference type="ARBA" id="ARBA00022801"/>
    </source>
</evidence>
<comment type="caution">
    <text evidence="4">The sequence shown here is derived from an EMBL/GenBank/DDBJ whole genome shotgun (WGS) entry which is preliminary data.</text>
</comment>
<protein>
    <submittedName>
        <fullName evidence="4">Glycoside hydrolase</fullName>
    </submittedName>
</protein>
<evidence type="ECO:0000313" key="5">
    <source>
        <dbReference type="Proteomes" id="UP000248079"/>
    </source>
</evidence>
<dbReference type="InterPro" id="IPR051913">
    <property type="entry name" value="GH2_Domain-Containing"/>
</dbReference>
<evidence type="ECO:0000259" key="3">
    <source>
        <dbReference type="Pfam" id="PF13364"/>
    </source>
</evidence>
<dbReference type="Gene3D" id="2.60.120.260">
    <property type="entry name" value="Galactose-binding domain-like"/>
    <property type="match status" value="2"/>
</dbReference>
<proteinExistence type="predicted"/>
<keyword evidence="2" id="KW-0326">Glycosidase</keyword>
<name>A0A2V3ZUQ9_9BACT</name>
<accession>A0A2V3ZUQ9</accession>
<dbReference type="EMBL" id="QFLI01000007">
    <property type="protein sequence ID" value="PXX98810.1"/>
    <property type="molecule type" value="Genomic_DNA"/>
</dbReference>
<dbReference type="PANTHER" id="PTHR42732">
    <property type="entry name" value="BETA-GALACTOSIDASE"/>
    <property type="match status" value="1"/>
</dbReference>
<dbReference type="GO" id="GO:0004553">
    <property type="term" value="F:hydrolase activity, hydrolyzing O-glycosyl compounds"/>
    <property type="evidence" value="ECO:0007669"/>
    <property type="project" value="UniProtKB-ARBA"/>
</dbReference>
<keyword evidence="1 4" id="KW-0378">Hydrolase</keyword>
<reference evidence="4 5" key="1">
    <citation type="submission" date="2018-05" db="EMBL/GenBank/DDBJ databases">
        <title>Marinifilum breve JC075T sp. nov., a marine bacterium isolated from Yongle Blue Hole in the South China Sea.</title>
        <authorList>
            <person name="Fu T."/>
        </authorList>
    </citation>
    <scope>NUCLEOTIDE SEQUENCE [LARGE SCALE GENOMIC DNA]</scope>
    <source>
        <strain evidence="4 5">JC075</strain>
    </source>
</reference>
<sequence length="342" mass="39139">MIHTSNISYLRSKLILILFLLFGSVSISSAQDLKKVMDLSHRWKFSIGDKQEWANPEFNDSDWEWIDVPSAWENKGFHGYDGFAWYRTTFSARQLPDRQALYLQLGYIDDVHEVFVNGVRIGLSGKFPPRFSTAYNVFRSYKLPPDLLQETNTIAVRVYDDGGEGGIVHGNLGVMMDVDAVPLDIDLSGSWKFKTGQYAHESIDQIESWDDIIVPGNWEDQGYKNYDGYACYALEFKLEEEFVKDRMVLVLGKIDDIDQVFVNGVLVGQSGEFKPQTVRDRSNSWQQLRGYYLPTNLLSASEKNTIVVRVYDATLGGGIYSGSIGLISQDHYIQYWNKRRNK</sequence>
<dbReference type="Proteomes" id="UP000248079">
    <property type="component" value="Unassembled WGS sequence"/>
</dbReference>
<dbReference type="PANTHER" id="PTHR42732:SF1">
    <property type="entry name" value="BETA-MANNOSIDASE"/>
    <property type="match status" value="1"/>
</dbReference>
<organism evidence="4 5">
    <name type="scientific">Marinifilum breve</name>
    <dbReference type="NCBI Taxonomy" id="2184082"/>
    <lineage>
        <taxon>Bacteria</taxon>
        <taxon>Pseudomonadati</taxon>
        <taxon>Bacteroidota</taxon>
        <taxon>Bacteroidia</taxon>
        <taxon>Marinilabiliales</taxon>
        <taxon>Marinifilaceae</taxon>
    </lineage>
</organism>
<dbReference type="Pfam" id="PF13364">
    <property type="entry name" value="BetaGal_ABD2"/>
    <property type="match status" value="1"/>
</dbReference>
<dbReference type="RefSeq" id="WP_110361701.1">
    <property type="nucleotide sequence ID" value="NZ_QFLI01000007.1"/>
</dbReference>
<dbReference type="SUPFAM" id="SSF49785">
    <property type="entry name" value="Galactose-binding domain-like"/>
    <property type="match status" value="2"/>
</dbReference>
<gene>
    <name evidence="4" type="ORF">DF185_15650</name>
</gene>
<feature type="domain" description="Beta-galactosidase jelly roll" evidence="3">
    <location>
        <begin position="49"/>
        <end position="162"/>
    </location>
</feature>
<dbReference type="OrthoDB" id="3668964at2"/>
<evidence type="ECO:0000256" key="2">
    <source>
        <dbReference type="ARBA" id="ARBA00023295"/>
    </source>
</evidence>
<evidence type="ECO:0000313" key="4">
    <source>
        <dbReference type="EMBL" id="PXX98810.1"/>
    </source>
</evidence>
<keyword evidence="5" id="KW-1185">Reference proteome</keyword>
<dbReference type="InterPro" id="IPR008979">
    <property type="entry name" value="Galactose-bd-like_sf"/>
</dbReference>
<dbReference type="AlphaFoldDB" id="A0A2V3ZUQ9"/>